<dbReference type="KEGG" id="mmc:Mmcs_3241"/>
<protein>
    <submittedName>
        <fullName evidence="9">Cytochrome P450</fullName>
    </submittedName>
</protein>
<keyword evidence="6 8" id="KW-0408">Iron</keyword>
<dbReference type="InterPro" id="IPR001128">
    <property type="entry name" value="Cyt_P450"/>
</dbReference>
<dbReference type="PRINTS" id="PR00385">
    <property type="entry name" value="P450"/>
</dbReference>
<sequence>MTTLDVGLPTVDYENEDDPEEAHRILAAARERAPVALGAHGPEVLTYELARTVLRDDRFATPRGLALATQGVTSGPVWDRVVAGLLSLDGEDHHRLRRLVCKAFTPKASSRLRDTCVQVINDLVDPHTAGGTVDMVADIARPYPIPIICALLGAPARDWARFSAWADDIFKIFNWNVAEDADDIERAWSELDAYNDALVRARRDDLTDDLFSDLIRAEVDGDRLTHDELLMLAGGLLMAGTDTTRNQLAAAVGVLCDHPDQWGLLAANPALIPRAVDELMRFCPVIFTTIRTAREDVELPGLRVPAGELVIVNIAAANRDPAAFEDPDRLDVTREGATAMLTFGGGVHYCLGSHLARTELVEALTVLTRRMPHPRRTAPERWKPLTGISGPATLPLAFDAGH</sequence>
<dbReference type="GO" id="GO:0005506">
    <property type="term" value="F:iron ion binding"/>
    <property type="evidence" value="ECO:0007669"/>
    <property type="project" value="InterPro"/>
</dbReference>
<proteinExistence type="inferred from homology"/>
<dbReference type="GO" id="GO:0004497">
    <property type="term" value="F:monooxygenase activity"/>
    <property type="evidence" value="ECO:0007669"/>
    <property type="project" value="UniProtKB-KW"/>
</dbReference>
<dbReference type="EMBL" id="CP000384">
    <property type="protein sequence ID" value="ABG09348.1"/>
    <property type="molecule type" value="Genomic_DNA"/>
</dbReference>
<dbReference type="FunFam" id="1.10.630.10:FF:000018">
    <property type="entry name" value="Cytochrome P450 monooxygenase"/>
    <property type="match status" value="1"/>
</dbReference>
<evidence type="ECO:0000256" key="6">
    <source>
        <dbReference type="ARBA" id="ARBA00023004"/>
    </source>
</evidence>
<accession>A0A5Q5BM18</accession>
<dbReference type="PROSITE" id="PS00086">
    <property type="entry name" value="CYTOCHROME_P450"/>
    <property type="match status" value="1"/>
</dbReference>
<evidence type="ECO:0000256" key="3">
    <source>
        <dbReference type="ARBA" id="ARBA00022617"/>
    </source>
</evidence>
<keyword evidence="7 8" id="KW-0503">Monooxygenase</keyword>
<organism evidence="9">
    <name type="scientific">Mycobacterium sp. (strain MCS)</name>
    <dbReference type="NCBI Taxonomy" id="164756"/>
    <lineage>
        <taxon>Bacteria</taxon>
        <taxon>Bacillati</taxon>
        <taxon>Actinomycetota</taxon>
        <taxon>Actinomycetes</taxon>
        <taxon>Mycobacteriales</taxon>
        <taxon>Mycobacteriaceae</taxon>
        <taxon>Mycobacterium</taxon>
    </lineage>
</organism>
<name>A0A5Q5BM18_MYCSS</name>
<dbReference type="InterPro" id="IPR002397">
    <property type="entry name" value="Cyt_P450_B"/>
</dbReference>
<dbReference type="InterPro" id="IPR036396">
    <property type="entry name" value="Cyt_P450_sf"/>
</dbReference>
<evidence type="ECO:0000256" key="7">
    <source>
        <dbReference type="ARBA" id="ARBA00023033"/>
    </source>
</evidence>
<evidence type="ECO:0000256" key="5">
    <source>
        <dbReference type="ARBA" id="ARBA00023002"/>
    </source>
</evidence>
<keyword evidence="4 8" id="KW-0479">Metal-binding</keyword>
<dbReference type="PANTHER" id="PTHR46696:SF1">
    <property type="entry name" value="CYTOCHROME P450 YJIB-RELATED"/>
    <property type="match status" value="1"/>
</dbReference>
<gene>
    <name evidence="9" type="ordered locus">Mmcs_3241</name>
</gene>
<dbReference type="Pfam" id="PF00067">
    <property type="entry name" value="p450"/>
    <property type="match status" value="2"/>
</dbReference>
<keyword evidence="5 8" id="KW-0560">Oxidoreductase</keyword>
<evidence type="ECO:0000256" key="4">
    <source>
        <dbReference type="ARBA" id="ARBA00022723"/>
    </source>
</evidence>
<reference evidence="9" key="1">
    <citation type="submission" date="2006-06" db="EMBL/GenBank/DDBJ databases">
        <title>Complete sequence of chromosome of Mycobacterium sp. MCS.</title>
        <authorList>
            <consortium name="US DOE Joint Genome Institute"/>
            <person name="Copeland A."/>
            <person name="Lucas S."/>
            <person name="Lapidus A."/>
            <person name="Barry K."/>
            <person name="Detter J.C."/>
            <person name="Glavina del Rio T."/>
            <person name="Hammon N."/>
            <person name="Israni S."/>
            <person name="Dalin E."/>
            <person name="Tice H."/>
            <person name="Pitluck S."/>
            <person name="Martinez M."/>
            <person name="Schmutz J."/>
            <person name="Larimer F."/>
            <person name="Land M."/>
            <person name="Hauser L."/>
            <person name="Kyrpides N."/>
            <person name="Kim E."/>
            <person name="Miller C.D."/>
            <person name="Hughes J.E."/>
            <person name="Anderson A.J."/>
            <person name="Sims R.C."/>
            <person name="Richardson P."/>
        </authorList>
    </citation>
    <scope>NUCLEOTIDE SEQUENCE [LARGE SCALE GENOMIC DNA]</scope>
    <source>
        <strain evidence="9">MCS</strain>
    </source>
</reference>
<evidence type="ECO:0000256" key="1">
    <source>
        <dbReference type="ARBA" id="ARBA00001971"/>
    </source>
</evidence>
<evidence type="ECO:0000256" key="8">
    <source>
        <dbReference type="RuleBase" id="RU000461"/>
    </source>
</evidence>
<dbReference type="GO" id="GO:0020037">
    <property type="term" value="F:heme binding"/>
    <property type="evidence" value="ECO:0007669"/>
    <property type="project" value="InterPro"/>
</dbReference>
<dbReference type="GO" id="GO:0016705">
    <property type="term" value="F:oxidoreductase activity, acting on paired donors, with incorporation or reduction of molecular oxygen"/>
    <property type="evidence" value="ECO:0007669"/>
    <property type="project" value="InterPro"/>
</dbReference>
<keyword evidence="3 8" id="KW-0349">Heme</keyword>
<dbReference type="PRINTS" id="PR00359">
    <property type="entry name" value="BP450"/>
</dbReference>
<comment type="similarity">
    <text evidence="2 8">Belongs to the cytochrome P450 family.</text>
</comment>
<dbReference type="CDD" id="cd11038">
    <property type="entry name" value="CYP_AurH-like"/>
    <property type="match status" value="1"/>
</dbReference>
<evidence type="ECO:0000313" key="9">
    <source>
        <dbReference type="EMBL" id="ABG09348.1"/>
    </source>
</evidence>
<dbReference type="SUPFAM" id="SSF48264">
    <property type="entry name" value="Cytochrome P450"/>
    <property type="match status" value="1"/>
</dbReference>
<dbReference type="InterPro" id="IPR017972">
    <property type="entry name" value="Cyt_P450_CS"/>
</dbReference>
<dbReference type="PANTHER" id="PTHR46696">
    <property type="entry name" value="P450, PUTATIVE (EUROFUNG)-RELATED"/>
    <property type="match status" value="1"/>
</dbReference>
<dbReference type="AlphaFoldDB" id="A0A5Q5BM18"/>
<comment type="cofactor">
    <cofactor evidence="1">
        <name>heme</name>
        <dbReference type="ChEBI" id="CHEBI:30413"/>
    </cofactor>
</comment>
<dbReference type="Gene3D" id="1.10.630.10">
    <property type="entry name" value="Cytochrome P450"/>
    <property type="match status" value="1"/>
</dbReference>
<evidence type="ECO:0000256" key="2">
    <source>
        <dbReference type="ARBA" id="ARBA00010617"/>
    </source>
</evidence>